<sequence length="69" mass="7363">MGGAAVGAAVGLLLAPEKGADTRKKLLDQGTKIADRVNETLKRKGIKLSREDMEGMVDDIAEELKPVNE</sequence>
<dbReference type="HOGENOM" id="CLU_105320_4_3_10"/>
<protein>
    <recommendedName>
        <fullName evidence="3">YtxH domain-containing protein</fullName>
    </recommendedName>
</protein>
<evidence type="ECO:0000313" key="2">
    <source>
        <dbReference type="Proteomes" id="UP000015993"/>
    </source>
</evidence>
<dbReference type="eggNOG" id="COG4980">
    <property type="taxonomic scope" value="Bacteria"/>
</dbReference>
<evidence type="ECO:0000313" key="1">
    <source>
        <dbReference type="EMBL" id="EHG21274.1"/>
    </source>
</evidence>
<dbReference type="Proteomes" id="UP000015993">
    <property type="component" value="Unassembled WGS sequence"/>
</dbReference>
<dbReference type="STRING" id="679199.HMPREF9332_01793"/>
<keyword evidence="2" id="KW-1185">Reference proteome</keyword>
<dbReference type="InterPro" id="IPR024623">
    <property type="entry name" value="YtxH"/>
</dbReference>
<evidence type="ECO:0008006" key="3">
    <source>
        <dbReference type="Google" id="ProtNLM"/>
    </source>
</evidence>
<dbReference type="EMBL" id="ACZK01000032">
    <property type="protein sequence ID" value="EHG21274.1"/>
    <property type="molecule type" value="Genomic_DNA"/>
</dbReference>
<dbReference type="Pfam" id="PF12732">
    <property type="entry name" value="YtxH"/>
    <property type="match status" value="1"/>
</dbReference>
<dbReference type="AlphaFoldDB" id="G5GDZ1"/>
<gene>
    <name evidence="1" type="ORF">HMPREF9332_01793</name>
</gene>
<accession>G5GDZ1</accession>
<organism evidence="1 2">
    <name type="scientific">Alloprevotella rava F0323</name>
    <dbReference type="NCBI Taxonomy" id="679199"/>
    <lineage>
        <taxon>Bacteria</taxon>
        <taxon>Pseudomonadati</taxon>
        <taxon>Bacteroidota</taxon>
        <taxon>Bacteroidia</taxon>
        <taxon>Bacteroidales</taxon>
        <taxon>Prevotellaceae</taxon>
        <taxon>Alloprevotella</taxon>
    </lineage>
</organism>
<reference evidence="1 2" key="1">
    <citation type="submission" date="2011-08" db="EMBL/GenBank/DDBJ databases">
        <title>The Genome Sequence of Prevotella sp. oral taxon 302 str. F0323.</title>
        <authorList>
            <consortium name="The Broad Institute Genome Sequencing Platform"/>
            <person name="Earl A."/>
            <person name="Ward D."/>
            <person name="Feldgarden M."/>
            <person name="Gevers D."/>
            <person name="Izard J."/>
            <person name="Blanton J.M."/>
            <person name="Baranova O.V."/>
            <person name="Tanner A.C."/>
            <person name="Dewhirst F.E."/>
            <person name="Young S.K."/>
            <person name="Zeng Q."/>
            <person name="Gargeya S."/>
            <person name="Fitzgerald M."/>
            <person name="Haas B."/>
            <person name="Abouelleil A."/>
            <person name="Alvarado L."/>
            <person name="Arachchi H.M."/>
            <person name="Berlin A."/>
            <person name="Brown A."/>
            <person name="Chapman S.B."/>
            <person name="Chen Z."/>
            <person name="Dunbar C."/>
            <person name="Freedman E."/>
            <person name="Gearin G."/>
            <person name="Gellesch M."/>
            <person name="Goldberg J."/>
            <person name="Griggs A."/>
            <person name="Gujja S."/>
            <person name="Heiman D."/>
            <person name="Howarth C."/>
            <person name="Larson L."/>
            <person name="Lui A."/>
            <person name="MacDonald P.J.P."/>
            <person name="Montmayeur A."/>
            <person name="Murphy C."/>
            <person name="Neiman D."/>
            <person name="Pearson M."/>
            <person name="Priest M."/>
            <person name="Roberts A."/>
            <person name="Saif S."/>
            <person name="Shea T."/>
            <person name="Shenoy N."/>
            <person name="Sisk P."/>
            <person name="Stolte C."/>
            <person name="Sykes S."/>
            <person name="Wortman J."/>
            <person name="Nusbaum C."/>
            <person name="Birren B."/>
        </authorList>
    </citation>
    <scope>NUCLEOTIDE SEQUENCE [LARGE SCALE GENOMIC DNA]</scope>
    <source>
        <strain evidence="1 2">F0323</strain>
    </source>
</reference>
<comment type="caution">
    <text evidence="1">The sequence shown here is derived from an EMBL/GenBank/DDBJ whole genome shotgun (WGS) entry which is preliminary data.</text>
</comment>
<name>G5GDZ1_9BACT</name>
<proteinExistence type="predicted"/>